<feature type="compositionally biased region" description="Basic and acidic residues" evidence="1">
    <location>
        <begin position="11"/>
        <end position="23"/>
    </location>
</feature>
<organism evidence="2 3">
    <name type="scientific">Portunus trituberculatus</name>
    <name type="common">Swimming crab</name>
    <name type="synonym">Neptunus trituberculatus</name>
    <dbReference type="NCBI Taxonomy" id="210409"/>
    <lineage>
        <taxon>Eukaryota</taxon>
        <taxon>Metazoa</taxon>
        <taxon>Ecdysozoa</taxon>
        <taxon>Arthropoda</taxon>
        <taxon>Crustacea</taxon>
        <taxon>Multicrustacea</taxon>
        <taxon>Malacostraca</taxon>
        <taxon>Eumalacostraca</taxon>
        <taxon>Eucarida</taxon>
        <taxon>Decapoda</taxon>
        <taxon>Pleocyemata</taxon>
        <taxon>Brachyura</taxon>
        <taxon>Eubrachyura</taxon>
        <taxon>Portunoidea</taxon>
        <taxon>Portunidae</taxon>
        <taxon>Portuninae</taxon>
        <taxon>Portunus</taxon>
    </lineage>
</organism>
<feature type="region of interest" description="Disordered" evidence="1">
    <location>
        <begin position="99"/>
        <end position="120"/>
    </location>
</feature>
<feature type="compositionally biased region" description="Pro residues" evidence="1">
    <location>
        <begin position="105"/>
        <end position="120"/>
    </location>
</feature>
<evidence type="ECO:0000313" key="2">
    <source>
        <dbReference type="EMBL" id="MPC99337.1"/>
    </source>
</evidence>
<protein>
    <submittedName>
        <fullName evidence="2">Uncharacterized protein</fullName>
    </submittedName>
</protein>
<name>A0A5B7K1P1_PORTR</name>
<dbReference type="EMBL" id="VSRR010117938">
    <property type="protein sequence ID" value="MPC99337.1"/>
    <property type="molecule type" value="Genomic_DNA"/>
</dbReference>
<dbReference type="Proteomes" id="UP000324222">
    <property type="component" value="Unassembled WGS sequence"/>
</dbReference>
<gene>
    <name evidence="2" type="ORF">E2C01_094745</name>
</gene>
<dbReference type="AlphaFoldDB" id="A0A5B7K1P1"/>
<evidence type="ECO:0000313" key="3">
    <source>
        <dbReference type="Proteomes" id="UP000324222"/>
    </source>
</evidence>
<evidence type="ECO:0000256" key="1">
    <source>
        <dbReference type="SAM" id="MobiDB-lite"/>
    </source>
</evidence>
<accession>A0A5B7K1P1</accession>
<proteinExistence type="predicted"/>
<reference evidence="2 3" key="1">
    <citation type="submission" date="2019-05" db="EMBL/GenBank/DDBJ databases">
        <title>Another draft genome of Portunus trituberculatus and its Hox gene families provides insights of decapod evolution.</title>
        <authorList>
            <person name="Jeong J.-H."/>
            <person name="Song I."/>
            <person name="Kim S."/>
            <person name="Choi T."/>
            <person name="Kim D."/>
            <person name="Ryu S."/>
            <person name="Kim W."/>
        </authorList>
    </citation>
    <scope>NUCLEOTIDE SEQUENCE [LARGE SCALE GENOMIC DNA]</scope>
    <source>
        <tissue evidence="2">Muscle</tissue>
    </source>
</reference>
<feature type="region of interest" description="Disordered" evidence="1">
    <location>
        <begin position="1"/>
        <end position="59"/>
    </location>
</feature>
<comment type="caution">
    <text evidence="2">The sequence shown here is derived from an EMBL/GenBank/DDBJ whole genome shotgun (WGS) entry which is preliminary data.</text>
</comment>
<keyword evidence="3" id="KW-1185">Reference proteome</keyword>
<sequence length="120" mass="12527">MSQESEGDCIGMKEVERGREGGKEAGGGVPSGSHHLAHLGLEVAHGGFPPHPPPLVYSPTKTITTTPALQPVTLPLLPGCITNHLPLILHPFATWQPLHSASPSLPLPPPSPPPLEQPST</sequence>